<dbReference type="PROSITE" id="PS00092">
    <property type="entry name" value="N6_MTASE"/>
    <property type="match status" value="1"/>
</dbReference>
<organism evidence="1">
    <name type="scientific">marine sediment metagenome</name>
    <dbReference type="NCBI Taxonomy" id="412755"/>
    <lineage>
        <taxon>unclassified sequences</taxon>
        <taxon>metagenomes</taxon>
        <taxon>ecological metagenomes</taxon>
    </lineage>
</organism>
<comment type="caution">
    <text evidence="1">The sequence shown here is derived from an EMBL/GenBank/DDBJ whole genome shotgun (WGS) entry which is preliminary data.</text>
</comment>
<gene>
    <name evidence="1" type="ORF">LCGC14_2247720</name>
</gene>
<evidence type="ECO:0008006" key="2">
    <source>
        <dbReference type="Google" id="ProtNLM"/>
    </source>
</evidence>
<dbReference type="GO" id="GO:0032259">
    <property type="term" value="P:methylation"/>
    <property type="evidence" value="ECO:0007669"/>
    <property type="project" value="InterPro"/>
</dbReference>
<name>A0A0F9D391_9ZZZZ</name>
<sequence length="102" mass="11809">MIPFPNKKYKIIYADPPWKYGCWYKSEKIKRNAADHYKVTPTSELKQYKIPSAENSVCLMWVTFPCLKEGIELLAYLLIVYGAVLSHLHGYGAQAALQERRL</sequence>
<accession>A0A0F9D391</accession>
<proteinExistence type="predicted"/>
<dbReference type="InterPro" id="IPR002052">
    <property type="entry name" value="DNA_methylase_N6_adenine_CS"/>
</dbReference>
<dbReference type="GO" id="GO:0008168">
    <property type="term" value="F:methyltransferase activity"/>
    <property type="evidence" value="ECO:0007669"/>
    <property type="project" value="InterPro"/>
</dbReference>
<evidence type="ECO:0000313" key="1">
    <source>
        <dbReference type="EMBL" id="KKL56208.1"/>
    </source>
</evidence>
<reference evidence="1" key="1">
    <citation type="journal article" date="2015" name="Nature">
        <title>Complex archaea that bridge the gap between prokaryotes and eukaryotes.</title>
        <authorList>
            <person name="Spang A."/>
            <person name="Saw J.H."/>
            <person name="Jorgensen S.L."/>
            <person name="Zaremba-Niedzwiedzka K."/>
            <person name="Martijn J."/>
            <person name="Lind A.E."/>
            <person name="van Eijk R."/>
            <person name="Schleper C."/>
            <person name="Guy L."/>
            <person name="Ettema T.J."/>
        </authorList>
    </citation>
    <scope>NUCLEOTIDE SEQUENCE</scope>
</reference>
<dbReference type="AlphaFoldDB" id="A0A0F9D391"/>
<dbReference type="EMBL" id="LAZR01030572">
    <property type="protein sequence ID" value="KKL56208.1"/>
    <property type="molecule type" value="Genomic_DNA"/>
</dbReference>
<dbReference type="GO" id="GO:0003676">
    <property type="term" value="F:nucleic acid binding"/>
    <property type="evidence" value="ECO:0007669"/>
    <property type="project" value="InterPro"/>
</dbReference>
<protein>
    <recommendedName>
        <fullName evidence="2">MT-A70 family protein</fullName>
    </recommendedName>
</protein>